<dbReference type="InterPro" id="IPR005302">
    <property type="entry name" value="MoCF_Sase_C"/>
</dbReference>
<dbReference type="InterPro" id="IPR052353">
    <property type="entry name" value="Benzoxazolinone_Detox_Enz"/>
</dbReference>
<dbReference type="AlphaFoldDB" id="A0A4V6Y6U5"/>
<name>A0A4V6Y6U5_9ACTN</name>
<evidence type="ECO:0000313" key="2">
    <source>
        <dbReference type="EMBL" id="TKV62305.1"/>
    </source>
</evidence>
<dbReference type="OrthoDB" id="9786134at2"/>
<dbReference type="GO" id="GO:0030151">
    <property type="term" value="F:molybdenum ion binding"/>
    <property type="evidence" value="ECO:0007669"/>
    <property type="project" value="InterPro"/>
</dbReference>
<dbReference type="InterPro" id="IPR011037">
    <property type="entry name" value="Pyrv_Knase-like_insert_dom_sf"/>
</dbReference>
<dbReference type="GO" id="GO:0003824">
    <property type="term" value="F:catalytic activity"/>
    <property type="evidence" value="ECO:0007669"/>
    <property type="project" value="InterPro"/>
</dbReference>
<organism evidence="2 3">
    <name type="scientific">Nakamurella flava</name>
    <dbReference type="NCBI Taxonomy" id="2576308"/>
    <lineage>
        <taxon>Bacteria</taxon>
        <taxon>Bacillati</taxon>
        <taxon>Actinomycetota</taxon>
        <taxon>Actinomycetes</taxon>
        <taxon>Nakamurellales</taxon>
        <taxon>Nakamurellaceae</taxon>
        <taxon>Nakamurella</taxon>
    </lineage>
</organism>
<dbReference type="GO" id="GO:0030170">
    <property type="term" value="F:pyridoxal phosphate binding"/>
    <property type="evidence" value="ECO:0007669"/>
    <property type="project" value="InterPro"/>
</dbReference>
<dbReference type="Pfam" id="PF03473">
    <property type="entry name" value="MOSC"/>
    <property type="match status" value="1"/>
</dbReference>
<dbReference type="Gene3D" id="2.40.33.20">
    <property type="entry name" value="PK beta-barrel domain-like"/>
    <property type="match status" value="1"/>
</dbReference>
<gene>
    <name evidence="2" type="ORF">FDO65_10535</name>
</gene>
<accession>A0A4V6Y6U5</accession>
<evidence type="ECO:0000313" key="3">
    <source>
        <dbReference type="Proteomes" id="UP000306985"/>
    </source>
</evidence>
<reference evidence="2 3" key="1">
    <citation type="submission" date="2019-05" db="EMBL/GenBank/DDBJ databases">
        <title>Nakamurella sp. N5BH11, whole genome shotgun sequence.</title>
        <authorList>
            <person name="Tuo L."/>
        </authorList>
    </citation>
    <scope>NUCLEOTIDE SEQUENCE [LARGE SCALE GENOMIC DNA]</scope>
    <source>
        <strain evidence="2 3">N5BH11</strain>
    </source>
</reference>
<dbReference type="PANTHER" id="PTHR30212:SF2">
    <property type="entry name" value="PROTEIN YIIM"/>
    <property type="match status" value="1"/>
</dbReference>
<proteinExistence type="predicted"/>
<protein>
    <submittedName>
        <fullName evidence="2">MOSC domain-containing protein</fullName>
    </submittedName>
</protein>
<comment type="caution">
    <text evidence="2">The sequence shown here is derived from an EMBL/GenBank/DDBJ whole genome shotgun (WGS) entry which is preliminary data.</text>
</comment>
<keyword evidence="3" id="KW-1185">Reference proteome</keyword>
<feature type="domain" description="MOSC" evidence="1">
    <location>
        <begin position="57"/>
        <end position="193"/>
    </location>
</feature>
<dbReference type="SUPFAM" id="SSF50800">
    <property type="entry name" value="PK beta-barrel domain-like"/>
    <property type="match status" value="1"/>
</dbReference>
<dbReference type="EMBL" id="SZZH01000001">
    <property type="protein sequence ID" value="TKV62305.1"/>
    <property type="molecule type" value="Genomic_DNA"/>
</dbReference>
<evidence type="ECO:0000259" key="1">
    <source>
        <dbReference type="PROSITE" id="PS51340"/>
    </source>
</evidence>
<sequence>MIGGTPADRAGALSILARVTASIVSVNIGRSRPLDVGRNYPDTSGIGKEPQVGAVGIRPPGPRRGGLGSGLVGDFIGDSRHHGGDEQAVYAVGQEDLDHWSRHLDRELTPGMFGENLTTAGIDVNEALLGEWWRVGDGAELVVTGPRIPCRTFQVWLGVRGWVKTYTAAGRPGAYLRVAAAGQVRAGDAITVVHRPDHDVTVAMAFRAMTTERELIPHLATAEPHLSEELRGVLAKAG</sequence>
<dbReference type="PANTHER" id="PTHR30212">
    <property type="entry name" value="PROTEIN YIIM"/>
    <property type="match status" value="1"/>
</dbReference>
<dbReference type="Proteomes" id="UP000306985">
    <property type="component" value="Unassembled WGS sequence"/>
</dbReference>
<dbReference type="PROSITE" id="PS51340">
    <property type="entry name" value="MOSC"/>
    <property type="match status" value="1"/>
</dbReference>